<dbReference type="Proteomes" id="UP000015502">
    <property type="component" value="Chromosome"/>
</dbReference>
<dbReference type="GO" id="GO:0032259">
    <property type="term" value="P:methylation"/>
    <property type="evidence" value="ECO:0007669"/>
    <property type="project" value="UniProtKB-KW"/>
</dbReference>
<dbReference type="Gene3D" id="3.40.50.150">
    <property type="entry name" value="Vaccinia Virus protein VP39"/>
    <property type="match status" value="1"/>
</dbReference>
<evidence type="ECO:0000256" key="1">
    <source>
        <dbReference type="ARBA" id="ARBA00022603"/>
    </source>
</evidence>
<dbReference type="OrthoDB" id="1018at2157"/>
<dbReference type="InterPro" id="IPR041698">
    <property type="entry name" value="Methyltransf_25"/>
</dbReference>
<dbReference type="HOGENOM" id="CLU_069129_1_2_2"/>
<dbReference type="PaxDb" id="523849-OCC_04490"/>
<dbReference type="SUPFAM" id="SSF53335">
    <property type="entry name" value="S-adenosyl-L-methionine-dependent methyltransferases"/>
    <property type="match status" value="1"/>
</dbReference>
<keyword evidence="3" id="KW-0949">S-adenosyl-L-methionine</keyword>
<evidence type="ECO:0000313" key="5">
    <source>
        <dbReference type="EMBL" id="EHR78086.1"/>
    </source>
</evidence>
<evidence type="ECO:0000256" key="2">
    <source>
        <dbReference type="ARBA" id="ARBA00022679"/>
    </source>
</evidence>
<reference evidence="5 6" key="1">
    <citation type="journal article" date="2012" name="J. Bacteriol.">
        <title>Genome sequence of the model hyperthermophilic archaeon Thermococcus litoralis NS-C.</title>
        <authorList>
            <person name="Gardner A.F."/>
            <person name="Kumar S."/>
            <person name="Perler F.B."/>
        </authorList>
    </citation>
    <scope>NUCLEOTIDE SEQUENCE [LARGE SCALE GENOMIC DNA]</scope>
    <source>
        <strain evidence="6">ATCC 51850 / DSM 5473 / JCM 8560 / NS-C</strain>
    </source>
</reference>
<keyword evidence="6" id="KW-1185">Reference proteome</keyword>
<evidence type="ECO:0000313" key="6">
    <source>
        <dbReference type="Proteomes" id="UP000015502"/>
    </source>
</evidence>
<dbReference type="STRING" id="523849.OCC_04490"/>
<protein>
    <submittedName>
        <fullName evidence="5">Cyclopropane-fatty-acyl-phospholipid synthase</fullName>
    </submittedName>
</protein>
<dbReference type="RefSeq" id="WP_004069111.1">
    <property type="nucleotide sequence ID" value="NC_022084.1"/>
</dbReference>
<keyword evidence="1" id="KW-0489">Methyltransferase</keyword>
<proteinExistence type="predicted"/>
<organism evidence="5 6">
    <name type="scientific">Thermococcus litoralis (strain ATCC 51850 / DSM 5473 / JCM 8560 / NS-C)</name>
    <dbReference type="NCBI Taxonomy" id="523849"/>
    <lineage>
        <taxon>Archaea</taxon>
        <taxon>Methanobacteriati</taxon>
        <taxon>Methanobacteriota</taxon>
        <taxon>Thermococci</taxon>
        <taxon>Thermococcales</taxon>
        <taxon>Thermococcaceae</taxon>
        <taxon>Thermococcus</taxon>
    </lineage>
</organism>
<evidence type="ECO:0000256" key="3">
    <source>
        <dbReference type="ARBA" id="ARBA00022691"/>
    </source>
</evidence>
<dbReference type="GeneID" id="16548633"/>
<keyword evidence="2" id="KW-0808">Transferase</keyword>
<dbReference type="Gene3D" id="2.20.25.110">
    <property type="entry name" value="S-adenosyl-L-methionine-dependent methyltransferases"/>
    <property type="match status" value="1"/>
</dbReference>
<dbReference type="EMBL" id="CP006670">
    <property type="protein sequence ID" value="EHR78086.1"/>
    <property type="molecule type" value="Genomic_DNA"/>
</dbReference>
<dbReference type="GO" id="GO:0008168">
    <property type="term" value="F:methyltransferase activity"/>
    <property type="evidence" value="ECO:0007669"/>
    <property type="project" value="UniProtKB-KW"/>
</dbReference>
<accession>H3ZPP2</accession>
<evidence type="ECO:0000259" key="4">
    <source>
        <dbReference type="Pfam" id="PF13649"/>
    </source>
</evidence>
<name>H3ZPP2_THELN</name>
<sequence>MKKNVWEEFFNREAPHYLDEPFTKNTKEEIEFIMREFRLPKGAKILDVGCGVGRHSLELAKRGYKVTGIDISEGMLREAMKKAEEEDVQVEFIKADATKFKRENEFDAAICLCEGAFSLLGLSDDPIEHDLAILRNVYDSLKPGGKFLLTALSALGRVKGATNEDIEKGIFDPNSMTFFEEIEAPDGTKFPIRERVYVPTELYLMFKMAGFNVLGIWGGTAGRWGKRKVDFDDIEIMVLAEKQG</sequence>
<dbReference type="CDD" id="cd02440">
    <property type="entry name" value="AdoMet_MTases"/>
    <property type="match status" value="1"/>
</dbReference>
<dbReference type="KEGG" id="tlt:OCC_04490"/>
<feature type="domain" description="Methyltransferase" evidence="4">
    <location>
        <begin position="45"/>
        <end position="145"/>
    </location>
</feature>
<dbReference type="AlphaFoldDB" id="H3ZPP2"/>
<dbReference type="PANTHER" id="PTHR43464:SF19">
    <property type="entry name" value="UBIQUINONE BIOSYNTHESIS O-METHYLTRANSFERASE, MITOCHONDRIAL"/>
    <property type="match status" value="1"/>
</dbReference>
<dbReference type="Pfam" id="PF13649">
    <property type="entry name" value="Methyltransf_25"/>
    <property type="match status" value="1"/>
</dbReference>
<dbReference type="PANTHER" id="PTHR43464">
    <property type="entry name" value="METHYLTRANSFERASE"/>
    <property type="match status" value="1"/>
</dbReference>
<gene>
    <name evidence="5" type="ORF">OCC_04490</name>
</gene>
<dbReference type="InterPro" id="IPR029063">
    <property type="entry name" value="SAM-dependent_MTases_sf"/>
</dbReference>